<gene>
    <name evidence="1" type="ORF">ACFQJ4_10760</name>
</gene>
<comment type="caution">
    <text evidence="1">The sequence shown here is derived from an EMBL/GenBank/DDBJ whole genome shotgun (WGS) entry which is preliminary data.</text>
</comment>
<protein>
    <submittedName>
        <fullName evidence="1">DUF5791 family protein</fullName>
    </submittedName>
</protein>
<dbReference type="GeneID" id="79267494"/>
<proteinExistence type="predicted"/>
<dbReference type="Proteomes" id="UP001596398">
    <property type="component" value="Unassembled WGS sequence"/>
</dbReference>
<dbReference type="AlphaFoldDB" id="A0ABD5ZR63"/>
<dbReference type="InterPro" id="IPR043809">
    <property type="entry name" value="DUF5791"/>
</dbReference>
<dbReference type="EMBL" id="JBHTAP010000001">
    <property type="protein sequence ID" value="MFC7235796.1"/>
    <property type="molecule type" value="Genomic_DNA"/>
</dbReference>
<sequence>MFHELVSDPGEHTPEELYAALAAELADAVESAGVDAVAARTDLDRETVAAVAAGDAPELTLEEAAALLAAAEDDDAESIVLLSRDALMMGMSQAVLDVEALAAEAGGDLEAREVQSKIEGRFPMTLREFALLHATIRARVR</sequence>
<name>A0ABD5ZR63_9EURY</name>
<dbReference type="Pfam" id="PF19104">
    <property type="entry name" value="DUF5791"/>
    <property type="match status" value="1"/>
</dbReference>
<dbReference type="RefSeq" id="WP_276233937.1">
    <property type="nucleotide sequence ID" value="NZ_CP119802.1"/>
</dbReference>
<evidence type="ECO:0000313" key="2">
    <source>
        <dbReference type="Proteomes" id="UP001596398"/>
    </source>
</evidence>
<accession>A0ABD5ZR63</accession>
<organism evidence="1 2">
    <name type="scientific">Halosegnis marinus</name>
    <dbReference type="NCBI Taxonomy" id="3034023"/>
    <lineage>
        <taxon>Archaea</taxon>
        <taxon>Methanobacteriati</taxon>
        <taxon>Methanobacteriota</taxon>
        <taxon>Stenosarchaea group</taxon>
        <taxon>Halobacteria</taxon>
        <taxon>Halobacteriales</taxon>
        <taxon>Natronomonadaceae</taxon>
        <taxon>Halosegnis</taxon>
    </lineage>
</organism>
<reference evidence="1 2" key="1">
    <citation type="journal article" date="2019" name="Int. J. Syst. Evol. Microbiol.">
        <title>The Global Catalogue of Microorganisms (GCM) 10K type strain sequencing project: providing services to taxonomists for standard genome sequencing and annotation.</title>
        <authorList>
            <consortium name="The Broad Institute Genomics Platform"/>
            <consortium name="The Broad Institute Genome Sequencing Center for Infectious Disease"/>
            <person name="Wu L."/>
            <person name="Ma J."/>
        </authorList>
    </citation>
    <scope>NUCLEOTIDE SEQUENCE [LARGE SCALE GENOMIC DNA]</scope>
    <source>
        <strain evidence="1 2">DT85</strain>
    </source>
</reference>
<evidence type="ECO:0000313" key="1">
    <source>
        <dbReference type="EMBL" id="MFC7235796.1"/>
    </source>
</evidence>
<keyword evidence="2" id="KW-1185">Reference proteome</keyword>